<dbReference type="EMBL" id="KV878599">
    <property type="protein sequence ID" value="OJJ52974.1"/>
    <property type="molecule type" value="Genomic_DNA"/>
</dbReference>
<evidence type="ECO:0000313" key="2">
    <source>
        <dbReference type="Proteomes" id="UP000184356"/>
    </source>
</evidence>
<dbReference type="Proteomes" id="UP000184356">
    <property type="component" value="Unassembled WGS sequence"/>
</dbReference>
<accession>A0A1L9T0I7</accession>
<dbReference type="AlphaFoldDB" id="A0A1L9T0I7"/>
<dbReference type="OrthoDB" id="4486269at2759"/>
<keyword evidence="2" id="KW-1185">Reference proteome</keyword>
<protein>
    <submittedName>
        <fullName evidence="1">Uncharacterized protein</fullName>
    </submittedName>
</protein>
<gene>
    <name evidence="1" type="ORF">ASPSYDRAFT_1165522</name>
</gene>
<dbReference type="RefSeq" id="XP_040696780.1">
    <property type="nucleotide sequence ID" value="XM_040840172.1"/>
</dbReference>
<organism evidence="1 2">
    <name type="scientific">Aspergillus sydowii CBS 593.65</name>
    <dbReference type="NCBI Taxonomy" id="1036612"/>
    <lineage>
        <taxon>Eukaryota</taxon>
        <taxon>Fungi</taxon>
        <taxon>Dikarya</taxon>
        <taxon>Ascomycota</taxon>
        <taxon>Pezizomycotina</taxon>
        <taxon>Eurotiomycetes</taxon>
        <taxon>Eurotiomycetidae</taxon>
        <taxon>Eurotiales</taxon>
        <taxon>Aspergillaceae</taxon>
        <taxon>Aspergillus</taxon>
        <taxon>Aspergillus subgen. Nidulantes</taxon>
    </lineage>
</organism>
<name>A0A1L9T0I7_9EURO</name>
<reference evidence="2" key="1">
    <citation type="journal article" date="2017" name="Genome Biol.">
        <title>Comparative genomics reveals high biological diversity and specific adaptations in the industrially and medically important fungal genus Aspergillus.</title>
        <authorList>
            <person name="de Vries R.P."/>
            <person name="Riley R."/>
            <person name="Wiebenga A."/>
            <person name="Aguilar-Osorio G."/>
            <person name="Amillis S."/>
            <person name="Uchima C.A."/>
            <person name="Anderluh G."/>
            <person name="Asadollahi M."/>
            <person name="Askin M."/>
            <person name="Barry K."/>
            <person name="Battaglia E."/>
            <person name="Bayram O."/>
            <person name="Benocci T."/>
            <person name="Braus-Stromeyer S.A."/>
            <person name="Caldana C."/>
            <person name="Canovas D."/>
            <person name="Cerqueira G.C."/>
            <person name="Chen F."/>
            <person name="Chen W."/>
            <person name="Choi C."/>
            <person name="Clum A."/>
            <person name="Dos Santos R.A."/>
            <person name="Damasio A.R."/>
            <person name="Diallinas G."/>
            <person name="Emri T."/>
            <person name="Fekete E."/>
            <person name="Flipphi M."/>
            <person name="Freyberg S."/>
            <person name="Gallo A."/>
            <person name="Gournas C."/>
            <person name="Habgood R."/>
            <person name="Hainaut M."/>
            <person name="Harispe M.L."/>
            <person name="Henrissat B."/>
            <person name="Hilden K.S."/>
            <person name="Hope R."/>
            <person name="Hossain A."/>
            <person name="Karabika E."/>
            <person name="Karaffa L."/>
            <person name="Karanyi Z."/>
            <person name="Krasevec N."/>
            <person name="Kuo A."/>
            <person name="Kusch H."/>
            <person name="LaButti K."/>
            <person name="Lagendijk E.L."/>
            <person name="Lapidus A."/>
            <person name="Levasseur A."/>
            <person name="Lindquist E."/>
            <person name="Lipzen A."/>
            <person name="Logrieco A.F."/>
            <person name="MacCabe A."/>
            <person name="Maekelae M.R."/>
            <person name="Malavazi I."/>
            <person name="Melin P."/>
            <person name="Meyer V."/>
            <person name="Mielnichuk N."/>
            <person name="Miskei M."/>
            <person name="Molnar A.P."/>
            <person name="Mule G."/>
            <person name="Ngan C.Y."/>
            <person name="Orejas M."/>
            <person name="Orosz E."/>
            <person name="Ouedraogo J.P."/>
            <person name="Overkamp K.M."/>
            <person name="Park H.-S."/>
            <person name="Perrone G."/>
            <person name="Piumi F."/>
            <person name="Punt P.J."/>
            <person name="Ram A.F."/>
            <person name="Ramon A."/>
            <person name="Rauscher S."/>
            <person name="Record E."/>
            <person name="Riano-Pachon D.M."/>
            <person name="Robert V."/>
            <person name="Roehrig J."/>
            <person name="Ruller R."/>
            <person name="Salamov A."/>
            <person name="Salih N.S."/>
            <person name="Samson R.A."/>
            <person name="Sandor E."/>
            <person name="Sanguinetti M."/>
            <person name="Schuetze T."/>
            <person name="Sepcic K."/>
            <person name="Shelest E."/>
            <person name="Sherlock G."/>
            <person name="Sophianopoulou V."/>
            <person name="Squina F.M."/>
            <person name="Sun H."/>
            <person name="Susca A."/>
            <person name="Todd R.B."/>
            <person name="Tsang A."/>
            <person name="Unkles S.E."/>
            <person name="van de Wiele N."/>
            <person name="van Rossen-Uffink D."/>
            <person name="Oliveira J.V."/>
            <person name="Vesth T.C."/>
            <person name="Visser J."/>
            <person name="Yu J.-H."/>
            <person name="Zhou M."/>
            <person name="Andersen M.R."/>
            <person name="Archer D.B."/>
            <person name="Baker S.E."/>
            <person name="Benoit I."/>
            <person name="Brakhage A.A."/>
            <person name="Braus G.H."/>
            <person name="Fischer R."/>
            <person name="Frisvad J.C."/>
            <person name="Goldman G.H."/>
            <person name="Houbraken J."/>
            <person name="Oakley B."/>
            <person name="Pocsi I."/>
            <person name="Scazzocchio C."/>
            <person name="Seiboth B."/>
            <person name="vanKuyk P.A."/>
            <person name="Wortman J."/>
            <person name="Dyer P.S."/>
            <person name="Grigoriev I.V."/>
        </authorList>
    </citation>
    <scope>NUCLEOTIDE SEQUENCE [LARGE SCALE GENOMIC DNA]</scope>
    <source>
        <strain evidence="2">CBS 593.65</strain>
    </source>
</reference>
<dbReference type="VEuPathDB" id="FungiDB:ASPSYDRAFT_1165522"/>
<proteinExistence type="predicted"/>
<sequence>MPEYIVETVEEGVELLGPEAPQNEERLRQCAELMGKYTVGPIKGPNGKYCMDFGHVYAVTFFSKFVMVLADEGAEGFRQATLKDILQMSLRYKEDAPDPQPGDYAYGFHCLNFGDPLMVGTGRVLEQSVRHNVAIGLVASEMDGAVIGGLADECSQAWEEILAEESQYLKEGERSTLIGLGGLIRLICLIIRWIFGWS</sequence>
<dbReference type="GeneID" id="63756245"/>
<evidence type="ECO:0000313" key="1">
    <source>
        <dbReference type="EMBL" id="OJJ52974.1"/>
    </source>
</evidence>